<dbReference type="Pfam" id="PF02515">
    <property type="entry name" value="CoA_transf_3"/>
    <property type="match status" value="1"/>
</dbReference>
<protein>
    <submittedName>
        <fullName evidence="2">CoA transferase</fullName>
    </submittedName>
</protein>
<organism evidence="2 3">
    <name type="scientific">Intestinimonas massiliensis</name>
    <name type="common">ex Afouda et al. 2020</name>
    <dbReference type="NCBI Taxonomy" id="1673721"/>
    <lineage>
        <taxon>Bacteria</taxon>
        <taxon>Bacillati</taxon>
        <taxon>Bacillota</taxon>
        <taxon>Clostridia</taxon>
        <taxon>Eubacteriales</taxon>
        <taxon>Intestinimonas</taxon>
    </lineage>
</organism>
<dbReference type="InterPro" id="IPR003673">
    <property type="entry name" value="CoA-Trfase_fam_III"/>
</dbReference>
<name>A0AAW5JMP7_9FIRM</name>
<dbReference type="PANTHER" id="PTHR48207">
    <property type="entry name" value="SUCCINATE--HYDROXYMETHYLGLUTARATE COA-TRANSFERASE"/>
    <property type="match status" value="1"/>
</dbReference>
<dbReference type="EMBL" id="JANFYS010000025">
    <property type="protein sequence ID" value="MCQ4771152.1"/>
    <property type="molecule type" value="Genomic_DNA"/>
</dbReference>
<reference evidence="2" key="1">
    <citation type="submission" date="2022-06" db="EMBL/GenBank/DDBJ databases">
        <title>Isolation of gut microbiota from human fecal samples.</title>
        <authorList>
            <person name="Pamer E.G."/>
            <person name="Barat B."/>
            <person name="Waligurski E."/>
            <person name="Medina S."/>
            <person name="Paddock L."/>
            <person name="Mostad J."/>
        </authorList>
    </citation>
    <scope>NUCLEOTIDE SEQUENCE</scope>
    <source>
        <strain evidence="2">DFI.9.91</strain>
    </source>
</reference>
<gene>
    <name evidence="2" type="ORF">NE579_11865</name>
</gene>
<dbReference type="Gene3D" id="3.40.50.10540">
    <property type="entry name" value="Crotonobetainyl-coa:carnitine coa-transferase, domain 1"/>
    <property type="match status" value="1"/>
</dbReference>
<proteinExistence type="predicted"/>
<accession>A0AAW5JMP7</accession>
<dbReference type="SUPFAM" id="SSF89796">
    <property type="entry name" value="CoA-transferase family III (CaiB/BaiF)"/>
    <property type="match status" value="1"/>
</dbReference>
<evidence type="ECO:0000313" key="2">
    <source>
        <dbReference type="EMBL" id="MCQ4771152.1"/>
    </source>
</evidence>
<sequence length="401" mass="44029">MKRRLPLEGMKVLDFTIALAGPFTAWQLADMGAEVWKIERAGGGDQCRAWDPFLNDLGTMFVSYNKNKKSVEMNLAAPEGKAVIYEMAKQADVVIENFKSGSIDRLGLGYEKLKELNPRLVFISLSGFGASGPLRKLPCYDAIAEARSGFAASNGDPEGPPMKAGNCIGDTITGLYGLNAVLMALIDARRTGQGCRIDMSMMDVGMQACEETIMDFSLHGQAQARFGDHDRFTSPYGMFEARDGWCVIIADTEARWRALCGALDHPEWMDDPRFKDNASRVAHKDHLVEAVTSATILLRRSEIEARLLAVDVPASAVLTFIEAYTSDHANQTGLTQLVDQKKIGLMRFYSNPIRFDNETIPIRRGAPLLGEDTTQVLGELGYSQSEIDRLYADGVVGASLI</sequence>
<dbReference type="RefSeq" id="WP_256304407.1">
    <property type="nucleotide sequence ID" value="NZ_JANFYS010000025.1"/>
</dbReference>
<dbReference type="Proteomes" id="UP001204562">
    <property type="component" value="Unassembled WGS sequence"/>
</dbReference>
<keyword evidence="1 2" id="KW-0808">Transferase</keyword>
<comment type="caution">
    <text evidence="2">The sequence shown here is derived from an EMBL/GenBank/DDBJ whole genome shotgun (WGS) entry which is preliminary data.</text>
</comment>
<evidence type="ECO:0000313" key="3">
    <source>
        <dbReference type="Proteomes" id="UP001204562"/>
    </source>
</evidence>
<dbReference type="GO" id="GO:0008410">
    <property type="term" value="F:CoA-transferase activity"/>
    <property type="evidence" value="ECO:0007669"/>
    <property type="project" value="TreeGrafter"/>
</dbReference>
<dbReference type="InterPro" id="IPR044855">
    <property type="entry name" value="CoA-Trfase_III_dom3_sf"/>
</dbReference>
<dbReference type="AlphaFoldDB" id="A0AAW5JMP7"/>
<dbReference type="PANTHER" id="PTHR48207:SF3">
    <property type="entry name" value="SUCCINATE--HYDROXYMETHYLGLUTARATE COA-TRANSFERASE"/>
    <property type="match status" value="1"/>
</dbReference>
<dbReference type="InterPro" id="IPR023606">
    <property type="entry name" value="CoA-Trfase_III_dom_1_sf"/>
</dbReference>
<evidence type="ECO:0000256" key="1">
    <source>
        <dbReference type="ARBA" id="ARBA00022679"/>
    </source>
</evidence>
<dbReference type="InterPro" id="IPR050483">
    <property type="entry name" value="CoA-transferase_III_domain"/>
</dbReference>
<dbReference type="Gene3D" id="3.30.1540.10">
    <property type="entry name" value="formyl-coa transferase, domain 3"/>
    <property type="match status" value="1"/>
</dbReference>